<dbReference type="CDD" id="cd14706">
    <property type="entry name" value="bZIP_CREBZF"/>
    <property type="match status" value="1"/>
</dbReference>
<sequence length="341" mass="37887">MWAEDECDLDFMSDAEIDGLVDDTSLSSYLSGEFKDLSTTSRAGRATQPRSPQQRSPYLNGNDILIVDDIQEDIQPKTVFFVRQADRSSTLAEGQRVECRTKNAIAARENRLKKKKYLTELEESVRELRIENSHLKKRDEEKTKTIAKLEKEVQYLKNVLANQSVLSTLLQSINSIPGVKFGNSLSVHSDENQRLPVLNRTLASKGKLPVQSFVSTRARSKRDNETLSAIPHFGDQSRTVSGNEAARSSVQQQSFTGNILIGAETVAHSKNFAEKEVIDVCSLNEDENSSIFSGISSPLKGGVCLHVSGQSVSLEFCRSCNESSVQSFSSDHNYYRPDVNA</sequence>
<evidence type="ECO:0000313" key="4">
    <source>
        <dbReference type="EMBL" id="PVD25445.1"/>
    </source>
</evidence>
<dbReference type="SUPFAM" id="SSF57959">
    <property type="entry name" value="Leucine zipper domain"/>
    <property type="match status" value="1"/>
</dbReference>
<dbReference type="EMBL" id="PZQS01000008">
    <property type="protein sequence ID" value="PVD25445.1"/>
    <property type="molecule type" value="Genomic_DNA"/>
</dbReference>
<keyword evidence="1" id="KW-0175">Coiled coil</keyword>
<comment type="caution">
    <text evidence="4">The sequence shown here is derived from an EMBL/GenBank/DDBJ whole genome shotgun (WGS) entry which is preliminary data.</text>
</comment>
<dbReference type="InterPro" id="IPR004827">
    <property type="entry name" value="bZIP"/>
</dbReference>
<evidence type="ECO:0000256" key="2">
    <source>
        <dbReference type="SAM" id="MobiDB-lite"/>
    </source>
</evidence>
<dbReference type="Pfam" id="PF00170">
    <property type="entry name" value="bZIP_1"/>
    <property type="match status" value="1"/>
</dbReference>
<feature type="region of interest" description="Disordered" evidence="2">
    <location>
        <begin position="38"/>
        <end position="59"/>
    </location>
</feature>
<organism evidence="4 5">
    <name type="scientific">Pomacea canaliculata</name>
    <name type="common">Golden apple snail</name>
    <dbReference type="NCBI Taxonomy" id="400727"/>
    <lineage>
        <taxon>Eukaryota</taxon>
        <taxon>Metazoa</taxon>
        <taxon>Spiralia</taxon>
        <taxon>Lophotrochozoa</taxon>
        <taxon>Mollusca</taxon>
        <taxon>Gastropoda</taxon>
        <taxon>Caenogastropoda</taxon>
        <taxon>Architaenioglossa</taxon>
        <taxon>Ampullarioidea</taxon>
        <taxon>Ampullariidae</taxon>
        <taxon>Pomacea</taxon>
    </lineage>
</organism>
<proteinExistence type="predicted"/>
<dbReference type="STRING" id="400727.A0A2T7NW98"/>
<dbReference type="InterPro" id="IPR046347">
    <property type="entry name" value="bZIP_sf"/>
</dbReference>
<dbReference type="GO" id="GO:0003700">
    <property type="term" value="F:DNA-binding transcription factor activity"/>
    <property type="evidence" value="ECO:0007669"/>
    <property type="project" value="InterPro"/>
</dbReference>
<dbReference type="Proteomes" id="UP000245119">
    <property type="component" value="Linkage Group LG8"/>
</dbReference>
<name>A0A2T7NW98_POMCA</name>
<evidence type="ECO:0000259" key="3">
    <source>
        <dbReference type="PROSITE" id="PS50217"/>
    </source>
</evidence>
<dbReference type="OrthoDB" id="6606299at2759"/>
<dbReference type="Gene3D" id="1.20.5.170">
    <property type="match status" value="1"/>
</dbReference>
<reference evidence="4 5" key="1">
    <citation type="submission" date="2018-04" db="EMBL/GenBank/DDBJ databases">
        <title>The genome of golden apple snail Pomacea canaliculata provides insight into stress tolerance and invasive adaptation.</title>
        <authorList>
            <person name="Liu C."/>
            <person name="Liu B."/>
            <person name="Ren Y."/>
            <person name="Zhang Y."/>
            <person name="Wang H."/>
            <person name="Li S."/>
            <person name="Jiang F."/>
            <person name="Yin L."/>
            <person name="Zhang G."/>
            <person name="Qian W."/>
            <person name="Fan W."/>
        </authorList>
    </citation>
    <scope>NUCLEOTIDE SEQUENCE [LARGE SCALE GENOMIC DNA]</scope>
    <source>
        <strain evidence="4">SZHN2017</strain>
        <tissue evidence="4">Muscle</tissue>
    </source>
</reference>
<keyword evidence="5" id="KW-1185">Reference proteome</keyword>
<protein>
    <recommendedName>
        <fullName evidence="3">BZIP domain-containing protein</fullName>
    </recommendedName>
</protein>
<evidence type="ECO:0000313" key="5">
    <source>
        <dbReference type="Proteomes" id="UP000245119"/>
    </source>
</evidence>
<feature type="domain" description="BZIP" evidence="3">
    <location>
        <begin position="93"/>
        <end position="156"/>
    </location>
</feature>
<dbReference type="AlphaFoldDB" id="A0A2T7NW98"/>
<evidence type="ECO:0000256" key="1">
    <source>
        <dbReference type="SAM" id="Coils"/>
    </source>
</evidence>
<gene>
    <name evidence="4" type="ORF">C0Q70_13101</name>
</gene>
<accession>A0A2T7NW98</accession>
<dbReference type="PROSITE" id="PS50217">
    <property type="entry name" value="BZIP"/>
    <property type="match status" value="1"/>
</dbReference>
<feature type="coiled-coil region" evidence="1">
    <location>
        <begin position="118"/>
        <end position="152"/>
    </location>
</feature>
<dbReference type="PROSITE" id="PS00036">
    <property type="entry name" value="BZIP_BASIC"/>
    <property type="match status" value="1"/>
</dbReference>